<gene>
    <name evidence="2" type="ORF">CGZ92_10415</name>
</gene>
<dbReference type="AlphaFoldDB" id="A0A255E2M0"/>
<evidence type="ECO:0000256" key="1">
    <source>
        <dbReference type="SAM" id="SignalP"/>
    </source>
</evidence>
<name>A0A255E2M0_9ACTN</name>
<proteinExistence type="predicted"/>
<evidence type="ECO:0000313" key="2">
    <source>
        <dbReference type="EMBL" id="OYN85221.1"/>
    </source>
</evidence>
<dbReference type="RefSeq" id="WP_094451326.1">
    <property type="nucleotide sequence ID" value="NZ_NMVI01000025.1"/>
</dbReference>
<feature type="signal peptide" evidence="1">
    <location>
        <begin position="1"/>
        <end position="27"/>
    </location>
</feature>
<dbReference type="EMBL" id="NMVI01000025">
    <property type="protein sequence ID" value="OYN85221.1"/>
    <property type="molecule type" value="Genomic_DNA"/>
</dbReference>
<dbReference type="Proteomes" id="UP000216533">
    <property type="component" value="Unassembled WGS sequence"/>
</dbReference>
<organism evidence="2 3">
    <name type="scientific">Parenemella sanctibonifatiensis</name>
    <dbReference type="NCBI Taxonomy" id="2016505"/>
    <lineage>
        <taxon>Bacteria</taxon>
        <taxon>Bacillati</taxon>
        <taxon>Actinomycetota</taxon>
        <taxon>Actinomycetes</taxon>
        <taxon>Propionibacteriales</taxon>
        <taxon>Propionibacteriaceae</taxon>
        <taxon>Parenemella</taxon>
    </lineage>
</organism>
<comment type="caution">
    <text evidence="2">The sequence shown here is derived from an EMBL/GenBank/DDBJ whole genome shotgun (WGS) entry which is preliminary data.</text>
</comment>
<sequence length="139" mass="15464">MHSIKSIAKILLVAVGLLVALPSVAFAEGSYNGSFYRVFPGWNDRYWWDNNQDGSATTVTLSNCQLSEAGATHVVIRLWKNNWGPLPDESRGDRNVSACSSPKTGNWSRQTAVGEYRYQIRQIGSNQMVNLTGNSRVVW</sequence>
<accession>A0A255E2M0</accession>
<reference evidence="2 3" key="1">
    <citation type="submission" date="2017-07" db="EMBL/GenBank/DDBJ databases">
        <title>Draft whole genome sequences of clinical Proprionibacteriaceae strains.</title>
        <authorList>
            <person name="Bernier A.-M."/>
            <person name="Bernard K."/>
            <person name="Domingo M.-C."/>
        </authorList>
    </citation>
    <scope>NUCLEOTIDE SEQUENCE [LARGE SCALE GENOMIC DNA]</scope>
    <source>
        <strain evidence="2 3">NML 160184</strain>
    </source>
</reference>
<evidence type="ECO:0000313" key="3">
    <source>
        <dbReference type="Proteomes" id="UP000216533"/>
    </source>
</evidence>
<feature type="chain" id="PRO_5012220004" evidence="1">
    <location>
        <begin position="28"/>
        <end position="139"/>
    </location>
</feature>
<keyword evidence="1" id="KW-0732">Signal</keyword>
<protein>
    <submittedName>
        <fullName evidence="2">Uncharacterized protein</fullName>
    </submittedName>
</protein>